<feature type="domain" description="Methylated-DNA-[protein]-cysteine S-methyltransferase DNA binding" evidence="3">
    <location>
        <begin position="5"/>
        <end position="66"/>
    </location>
</feature>
<dbReference type="CDD" id="cd06445">
    <property type="entry name" value="ATase"/>
    <property type="match status" value="1"/>
</dbReference>
<dbReference type="Pfam" id="PF01035">
    <property type="entry name" value="DNA_binding_1"/>
    <property type="match status" value="1"/>
</dbReference>
<dbReference type="OrthoDB" id="9132167at2"/>
<dbReference type="GO" id="GO:0006281">
    <property type="term" value="P:DNA repair"/>
    <property type="evidence" value="ECO:0007669"/>
    <property type="project" value="InterPro"/>
</dbReference>
<dbReference type="AlphaFoldDB" id="A0A3D9UVI0"/>
<comment type="caution">
    <text evidence="4">The sequence shown here is derived from an EMBL/GenBank/DDBJ whole genome shotgun (WGS) entry which is preliminary data.</text>
</comment>
<gene>
    <name evidence="4" type="ORF">DFJ65_0994</name>
</gene>
<dbReference type="InterPro" id="IPR052520">
    <property type="entry name" value="ATL_DNA_repair"/>
</dbReference>
<accession>A0A3D9UVI0</accession>
<reference evidence="4 5" key="1">
    <citation type="submission" date="2018-08" db="EMBL/GenBank/DDBJ databases">
        <title>Sequencing the genomes of 1000 actinobacteria strains.</title>
        <authorList>
            <person name="Klenk H.-P."/>
        </authorList>
    </citation>
    <scope>NUCLEOTIDE SEQUENCE [LARGE SCALE GENOMIC DNA]</scope>
    <source>
        <strain evidence="4 5">DSM 22967</strain>
    </source>
</reference>
<dbReference type="SUPFAM" id="SSF46767">
    <property type="entry name" value="Methylated DNA-protein cysteine methyltransferase, C-terminal domain"/>
    <property type="match status" value="1"/>
</dbReference>
<dbReference type="EMBL" id="QTUA01000001">
    <property type="protein sequence ID" value="REF30004.1"/>
    <property type="molecule type" value="Genomic_DNA"/>
</dbReference>
<dbReference type="InterPro" id="IPR014048">
    <property type="entry name" value="MethylDNA_cys_MeTrfase_DNA-bd"/>
</dbReference>
<dbReference type="RefSeq" id="WP_115922063.1">
    <property type="nucleotide sequence ID" value="NZ_QTUA01000001.1"/>
</dbReference>
<sequence length="127" mass="13468">MTADLRAQVYEVVRLVPRGRVVSYGDIAGMFGINPRQVGRFLATSEPSEELPWWRVTNASGVLPKHLLDEARACWLEEGIALSAGGRGCCINSSRADLGDLADAAEERLGPLPGVSGPAADPGPEPD</sequence>
<dbReference type="PANTHER" id="PTHR42942">
    <property type="entry name" value="6-O-METHYLGUANINE DNA METHYLTRANSFERASE"/>
    <property type="match status" value="1"/>
</dbReference>
<evidence type="ECO:0000313" key="4">
    <source>
        <dbReference type="EMBL" id="REF30004.1"/>
    </source>
</evidence>
<dbReference type="Gene3D" id="1.10.10.10">
    <property type="entry name" value="Winged helix-like DNA-binding domain superfamily/Winged helix DNA-binding domain"/>
    <property type="match status" value="1"/>
</dbReference>
<keyword evidence="1" id="KW-0227">DNA damage</keyword>
<proteinExistence type="predicted"/>
<evidence type="ECO:0000313" key="5">
    <source>
        <dbReference type="Proteomes" id="UP000256253"/>
    </source>
</evidence>
<name>A0A3D9UVI0_9MICO</name>
<evidence type="ECO:0000256" key="1">
    <source>
        <dbReference type="ARBA" id="ARBA00022763"/>
    </source>
</evidence>
<dbReference type="InterPro" id="IPR036217">
    <property type="entry name" value="MethylDNA_cys_MeTrfase_DNAb"/>
</dbReference>
<keyword evidence="5" id="KW-1185">Reference proteome</keyword>
<evidence type="ECO:0000256" key="2">
    <source>
        <dbReference type="SAM" id="MobiDB-lite"/>
    </source>
</evidence>
<dbReference type="GO" id="GO:0003824">
    <property type="term" value="F:catalytic activity"/>
    <property type="evidence" value="ECO:0007669"/>
    <property type="project" value="InterPro"/>
</dbReference>
<dbReference type="InterPro" id="IPR036388">
    <property type="entry name" value="WH-like_DNA-bd_sf"/>
</dbReference>
<evidence type="ECO:0000259" key="3">
    <source>
        <dbReference type="Pfam" id="PF01035"/>
    </source>
</evidence>
<protein>
    <submittedName>
        <fullName evidence="4">Alkylated DNA nucleotide flippase Atl1</fullName>
    </submittedName>
</protein>
<dbReference type="PANTHER" id="PTHR42942:SF1">
    <property type="entry name" value="ALKYLTRANSFERASE-LIKE PROTEIN 1"/>
    <property type="match status" value="1"/>
</dbReference>
<feature type="region of interest" description="Disordered" evidence="2">
    <location>
        <begin position="107"/>
        <end position="127"/>
    </location>
</feature>
<dbReference type="Proteomes" id="UP000256253">
    <property type="component" value="Unassembled WGS sequence"/>
</dbReference>
<organism evidence="4 5">
    <name type="scientific">Calidifontibacter indicus</name>
    <dbReference type="NCBI Taxonomy" id="419650"/>
    <lineage>
        <taxon>Bacteria</taxon>
        <taxon>Bacillati</taxon>
        <taxon>Actinomycetota</taxon>
        <taxon>Actinomycetes</taxon>
        <taxon>Micrococcales</taxon>
        <taxon>Dermacoccaceae</taxon>
        <taxon>Calidifontibacter</taxon>
    </lineage>
</organism>